<dbReference type="InterPro" id="IPR013325">
    <property type="entry name" value="RNA_pol_sigma_r2"/>
</dbReference>
<proteinExistence type="predicted"/>
<dbReference type="SUPFAM" id="SSF88946">
    <property type="entry name" value="Sigma2 domain of RNA polymerase sigma factors"/>
    <property type="match status" value="1"/>
</dbReference>
<gene>
    <name evidence="2" type="ORF">GCM10022254_41390</name>
</gene>
<accession>A0ABP8C7E8</accession>
<comment type="caution">
    <text evidence="2">The sequence shown here is derived from an EMBL/GenBank/DDBJ whole genome shotgun (WGS) entry which is preliminary data.</text>
</comment>
<evidence type="ECO:0000313" key="2">
    <source>
        <dbReference type="EMBL" id="GAA4235042.1"/>
    </source>
</evidence>
<keyword evidence="3" id="KW-1185">Reference proteome</keyword>
<reference evidence="3" key="1">
    <citation type="journal article" date="2019" name="Int. J. Syst. Evol. Microbiol.">
        <title>The Global Catalogue of Microorganisms (GCM) 10K type strain sequencing project: providing services to taxonomists for standard genome sequencing and annotation.</title>
        <authorList>
            <consortium name="The Broad Institute Genomics Platform"/>
            <consortium name="The Broad Institute Genome Sequencing Center for Infectious Disease"/>
            <person name="Wu L."/>
            <person name="Ma J."/>
        </authorList>
    </citation>
    <scope>NUCLEOTIDE SEQUENCE [LARGE SCALE GENOMIC DNA]</scope>
    <source>
        <strain evidence="3">JCM 17440</strain>
    </source>
</reference>
<protein>
    <submittedName>
        <fullName evidence="2">Uncharacterized protein</fullName>
    </submittedName>
</protein>
<evidence type="ECO:0000256" key="1">
    <source>
        <dbReference type="SAM" id="MobiDB-lite"/>
    </source>
</evidence>
<feature type="region of interest" description="Disordered" evidence="1">
    <location>
        <begin position="1"/>
        <end position="21"/>
    </location>
</feature>
<organism evidence="2 3">
    <name type="scientific">Actinomadura meridiana</name>
    <dbReference type="NCBI Taxonomy" id="559626"/>
    <lineage>
        <taxon>Bacteria</taxon>
        <taxon>Bacillati</taxon>
        <taxon>Actinomycetota</taxon>
        <taxon>Actinomycetes</taxon>
        <taxon>Streptosporangiales</taxon>
        <taxon>Thermomonosporaceae</taxon>
        <taxon>Actinomadura</taxon>
    </lineage>
</organism>
<dbReference type="Proteomes" id="UP001501710">
    <property type="component" value="Unassembled WGS sequence"/>
</dbReference>
<evidence type="ECO:0000313" key="3">
    <source>
        <dbReference type="Proteomes" id="UP001501710"/>
    </source>
</evidence>
<sequence length="56" mass="5564">MRTSDAPGGSKAVEGGSDAIAEFHREQASRLGGAALLLVGDHASAEDVAQEASVGL</sequence>
<dbReference type="EMBL" id="BAABAS010000012">
    <property type="protein sequence ID" value="GAA4235042.1"/>
    <property type="molecule type" value="Genomic_DNA"/>
</dbReference>
<name>A0ABP8C7E8_9ACTN</name>